<reference evidence="2 3" key="1">
    <citation type="journal article" date="2015" name="Genome Announc.">
        <title>Expanding the biotechnology potential of lactobacilli through comparative genomics of 213 strains and associated genera.</title>
        <authorList>
            <person name="Sun Z."/>
            <person name="Harris H.M."/>
            <person name="McCann A."/>
            <person name="Guo C."/>
            <person name="Argimon S."/>
            <person name="Zhang W."/>
            <person name="Yang X."/>
            <person name="Jeffery I.B."/>
            <person name="Cooney J.C."/>
            <person name="Kagawa T.F."/>
            <person name="Liu W."/>
            <person name="Song Y."/>
            <person name="Salvetti E."/>
            <person name="Wrobel A."/>
            <person name="Rasinkangas P."/>
            <person name="Parkhill J."/>
            <person name="Rea M.C."/>
            <person name="O'Sullivan O."/>
            <person name="Ritari J."/>
            <person name="Douillard F.P."/>
            <person name="Paul Ross R."/>
            <person name="Yang R."/>
            <person name="Briner A.E."/>
            <person name="Felis G.E."/>
            <person name="de Vos W.M."/>
            <person name="Barrangou R."/>
            <person name="Klaenhammer T.R."/>
            <person name="Caufield P.W."/>
            <person name="Cui Y."/>
            <person name="Zhang H."/>
            <person name="O'Toole P.W."/>
        </authorList>
    </citation>
    <scope>NUCLEOTIDE SEQUENCE [LARGE SCALE GENOMIC DNA]</scope>
    <source>
        <strain evidence="2 3">DSM 15945</strain>
    </source>
</reference>
<dbReference type="OrthoDB" id="2168866at2"/>
<evidence type="ECO:0008006" key="4">
    <source>
        <dbReference type="Google" id="ProtNLM"/>
    </source>
</evidence>
<evidence type="ECO:0000313" key="2">
    <source>
        <dbReference type="EMBL" id="KRL88602.1"/>
    </source>
</evidence>
<comment type="caution">
    <text evidence="2">The sequence shown here is derived from an EMBL/GenBank/DDBJ whole genome shotgun (WGS) entry which is preliminary data.</text>
</comment>
<gene>
    <name evidence="2" type="ORF">FC50_GL002361</name>
</gene>
<dbReference type="STRING" id="1423783.FC50_GL002361"/>
<dbReference type="PATRIC" id="fig|1423783.4.peg.2425"/>
<accession>A0A0R1UBN9</accession>
<dbReference type="Pfam" id="PF05565">
    <property type="entry name" value="Sipho_Gp157"/>
    <property type="match status" value="1"/>
</dbReference>
<protein>
    <recommendedName>
        <fullName evidence="4">Siphovirus Gp157 family protein</fullName>
    </recommendedName>
</protein>
<evidence type="ECO:0000256" key="1">
    <source>
        <dbReference type="SAM" id="Coils"/>
    </source>
</evidence>
<sequence>MTTLYHLTAQEEKLRALGNEDTLDPHVLADTMESIQGEIEDKLISYVHVAEEENATVDAIDKKIKSLQARKKSHRNLAMRLMETAKATMEAHDWQKIETDETLVRVRKNPTSVDIVDESKLPVDTLVEHTEYRPDKSLIKKRLQAGDEVNGAILKQTTRLEVK</sequence>
<name>A0A0R1UBN9_9LACO</name>
<keyword evidence="1" id="KW-0175">Coiled coil</keyword>
<dbReference type="AlphaFoldDB" id="A0A0R1UBN9"/>
<dbReference type="Proteomes" id="UP000051922">
    <property type="component" value="Unassembled WGS sequence"/>
</dbReference>
<dbReference type="EMBL" id="AZFJ01000003">
    <property type="protein sequence ID" value="KRL88602.1"/>
    <property type="molecule type" value="Genomic_DNA"/>
</dbReference>
<dbReference type="InterPro" id="IPR008840">
    <property type="entry name" value="Sipho_Gp157"/>
</dbReference>
<feature type="coiled-coil region" evidence="1">
    <location>
        <begin position="50"/>
        <end position="84"/>
    </location>
</feature>
<organism evidence="2 3">
    <name type="scientific">Lacticaseibacillus pantheris DSM 15945 = JCM 12539 = NBRC 106106</name>
    <dbReference type="NCBI Taxonomy" id="1423783"/>
    <lineage>
        <taxon>Bacteria</taxon>
        <taxon>Bacillati</taxon>
        <taxon>Bacillota</taxon>
        <taxon>Bacilli</taxon>
        <taxon>Lactobacillales</taxon>
        <taxon>Lactobacillaceae</taxon>
        <taxon>Lacticaseibacillus</taxon>
    </lineage>
</organism>
<proteinExistence type="predicted"/>
<dbReference type="RefSeq" id="WP_056956080.1">
    <property type="nucleotide sequence ID" value="NZ_AZFJ01000003.1"/>
</dbReference>
<evidence type="ECO:0000313" key="3">
    <source>
        <dbReference type="Proteomes" id="UP000051922"/>
    </source>
</evidence>
<keyword evidence="3" id="KW-1185">Reference proteome</keyword>